<gene>
    <name evidence="8" type="primary">cysC</name>
    <name evidence="8" type="ORF">JYB65_10270</name>
</gene>
<evidence type="ECO:0000256" key="3">
    <source>
        <dbReference type="ARBA" id="ARBA00022679"/>
    </source>
</evidence>
<dbReference type="GO" id="GO:0004020">
    <property type="term" value="F:adenylylsulfate kinase activity"/>
    <property type="evidence" value="ECO:0007669"/>
    <property type="project" value="UniProtKB-EC"/>
</dbReference>
<dbReference type="EMBL" id="JAFJZZ010000004">
    <property type="protein sequence ID" value="MBN7773747.1"/>
    <property type="molecule type" value="Genomic_DNA"/>
</dbReference>
<evidence type="ECO:0000256" key="2">
    <source>
        <dbReference type="ARBA" id="ARBA00012121"/>
    </source>
</evidence>
<evidence type="ECO:0000313" key="9">
    <source>
        <dbReference type="Proteomes" id="UP000664545"/>
    </source>
</evidence>
<dbReference type="Pfam" id="PF01583">
    <property type="entry name" value="APS_kinase"/>
    <property type="match status" value="1"/>
</dbReference>
<sequence>MRRRGLYADKRRYQLHSVKIKEAIVNEKGKVFWITGLSGAGKTTIGRAFRKLQDENRKVVLLDGDQLREVYGNDLGYEENDRKKIAMRNIRLYKLLSDQGIDVICCNIGMYDEIRDWNRKNIENYIEIYLKVPIEVLVKRDQKGLYSRCLKGEIKNVLGLDLDFEEPKTPNMIIINDGSETPETIAKQIYHTFCTRGE</sequence>
<protein>
    <recommendedName>
        <fullName evidence="2 6">Adenylyl-sulfate kinase</fullName>
        <ecNumber evidence="2 6">2.7.1.25</ecNumber>
    </recommendedName>
</protein>
<dbReference type="EC" id="2.7.1.25" evidence="2 6"/>
<dbReference type="InterPro" id="IPR050512">
    <property type="entry name" value="Sulf_AdTrans/APS_kinase"/>
</dbReference>
<evidence type="ECO:0000313" key="8">
    <source>
        <dbReference type="EMBL" id="MBN7773747.1"/>
    </source>
</evidence>
<evidence type="ECO:0000256" key="5">
    <source>
        <dbReference type="ARBA" id="ARBA00022840"/>
    </source>
</evidence>
<dbReference type="GO" id="GO:0019379">
    <property type="term" value="P:sulfate assimilation, phosphoadenylyl sulfate reduction by phosphoadenylyl-sulfate reductase (thioredoxin)"/>
    <property type="evidence" value="ECO:0007669"/>
    <property type="project" value="TreeGrafter"/>
</dbReference>
<keyword evidence="4 6" id="KW-0547">Nucleotide-binding</keyword>
<dbReference type="InterPro" id="IPR002891">
    <property type="entry name" value="APS"/>
</dbReference>
<evidence type="ECO:0000256" key="1">
    <source>
        <dbReference type="ARBA" id="ARBA00001823"/>
    </source>
</evidence>
<evidence type="ECO:0000259" key="7">
    <source>
        <dbReference type="Pfam" id="PF01583"/>
    </source>
</evidence>
<dbReference type="InterPro" id="IPR059117">
    <property type="entry name" value="APS_kinase_dom"/>
</dbReference>
<keyword evidence="9" id="KW-1185">Reference proteome</keyword>
<dbReference type="GO" id="GO:0005524">
    <property type="term" value="F:ATP binding"/>
    <property type="evidence" value="ECO:0007669"/>
    <property type="project" value="UniProtKB-KW"/>
</dbReference>
<dbReference type="PANTHER" id="PTHR42700">
    <property type="entry name" value="SULFATE ADENYLYLTRANSFERASE"/>
    <property type="match status" value="1"/>
</dbReference>
<dbReference type="InterPro" id="IPR027417">
    <property type="entry name" value="P-loop_NTPase"/>
</dbReference>
<keyword evidence="5 6" id="KW-0067">ATP-binding</keyword>
<dbReference type="PRINTS" id="PR01100">
    <property type="entry name" value="SHIKIMTKNASE"/>
</dbReference>
<dbReference type="AlphaFoldDB" id="A0A939D9M4"/>
<dbReference type="CDD" id="cd02027">
    <property type="entry name" value="APSK"/>
    <property type="match status" value="1"/>
</dbReference>
<dbReference type="GO" id="GO:0004781">
    <property type="term" value="F:sulfate adenylyltransferase (ATP) activity"/>
    <property type="evidence" value="ECO:0007669"/>
    <property type="project" value="TreeGrafter"/>
</dbReference>
<comment type="function">
    <text evidence="6">Catalyzes the synthesis of activated sulfate.</text>
</comment>
<proteinExistence type="inferred from homology"/>
<dbReference type="PANTHER" id="PTHR42700:SF1">
    <property type="entry name" value="SULFATE ADENYLYLTRANSFERASE"/>
    <property type="match status" value="1"/>
</dbReference>
<comment type="catalytic activity">
    <reaction evidence="1 6">
        <text>adenosine 5'-phosphosulfate + ATP = 3'-phosphoadenylyl sulfate + ADP + H(+)</text>
        <dbReference type="Rhea" id="RHEA:24152"/>
        <dbReference type="ChEBI" id="CHEBI:15378"/>
        <dbReference type="ChEBI" id="CHEBI:30616"/>
        <dbReference type="ChEBI" id="CHEBI:58243"/>
        <dbReference type="ChEBI" id="CHEBI:58339"/>
        <dbReference type="ChEBI" id="CHEBI:456216"/>
        <dbReference type="EC" id="2.7.1.25"/>
    </reaction>
</comment>
<dbReference type="SUPFAM" id="SSF52540">
    <property type="entry name" value="P-loop containing nucleoside triphosphate hydrolases"/>
    <property type="match status" value="1"/>
</dbReference>
<keyword evidence="3 6" id="KW-0808">Transferase</keyword>
<dbReference type="Proteomes" id="UP000664545">
    <property type="component" value="Unassembled WGS sequence"/>
</dbReference>
<evidence type="ECO:0000256" key="6">
    <source>
        <dbReference type="RuleBase" id="RU004347"/>
    </source>
</evidence>
<dbReference type="NCBIfam" id="TIGR00455">
    <property type="entry name" value="apsK"/>
    <property type="match status" value="1"/>
</dbReference>
<comment type="pathway">
    <text evidence="6">Sulfur metabolism; hydrogen sulfide biosynthesis; sulfite from sulfate: step 2/3.</text>
</comment>
<comment type="caution">
    <text evidence="8">The sequence shown here is derived from an EMBL/GenBank/DDBJ whole genome shotgun (WGS) entry which is preliminary data.</text>
</comment>
<dbReference type="GO" id="GO:0005737">
    <property type="term" value="C:cytoplasm"/>
    <property type="evidence" value="ECO:0007669"/>
    <property type="project" value="TreeGrafter"/>
</dbReference>
<evidence type="ECO:0000256" key="4">
    <source>
        <dbReference type="ARBA" id="ARBA00022741"/>
    </source>
</evidence>
<keyword evidence="6 8" id="KW-0418">Kinase</keyword>
<name>A0A939D9M4_CLOAM</name>
<feature type="domain" description="APS kinase" evidence="7">
    <location>
        <begin position="28"/>
        <end position="174"/>
    </location>
</feature>
<dbReference type="NCBIfam" id="NF004041">
    <property type="entry name" value="PRK05541.1"/>
    <property type="match status" value="1"/>
</dbReference>
<organism evidence="8 9">
    <name type="scientific">Clostridium aminobutyricum</name>
    <dbReference type="NCBI Taxonomy" id="33953"/>
    <lineage>
        <taxon>Bacteria</taxon>
        <taxon>Bacillati</taxon>
        <taxon>Bacillota</taxon>
        <taxon>Clostridia</taxon>
        <taxon>Eubacteriales</taxon>
        <taxon>Clostridiaceae</taxon>
        <taxon>Clostridium</taxon>
    </lineage>
</organism>
<comment type="similarity">
    <text evidence="6">Belongs to the APS kinase family.</text>
</comment>
<accession>A0A939D9M4</accession>
<dbReference type="Gene3D" id="3.40.50.300">
    <property type="entry name" value="P-loop containing nucleotide triphosphate hydrolases"/>
    <property type="match status" value="1"/>
</dbReference>
<dbReference type="GO" id="GO:0010134">
    <property type="term" value="P:sulfate assimilation via adenylyl sulfate reduction"/>
    <property type="evidence" value="ECO:0007669"/>
    <property type="project" value="TreeGrafter"/>
</dbReference>
<reference evidence="8" key="1">
    <citation type="submission" date="2021-02" db="EMBL/GenBank/DDBJ databases">
        <title>Abyssanaerobacter marinus gen.nov., sp., nov, anaerobic bacterium isolated from the Onnuri vent field of Indian Ocean and suggestion of Mogibacteriaceae fam. nov., and proposal of reclassification of ambiguous this family's genus member.</title>
        <authorList>
            <person name="Kim Y.J."/>
            <person name="Yang J.-A."/>
        </authorList>
    </citation>
    <scope>NUCLEOTIDE SEQUENCE</scope>
    <source>
        <strain evidence="8">DSM 2634</strain>
    </source>
</reference>